<dbReference type="RefSeq" id="WP_054727501.1">
    <property type="nucleotide sequence ID" value="NZ_CP009429.1"/>
</dbReference>
<keyword evidence="3" id="KW-1185">Reference proteome</keyword>
<dbReference type="SUPFAM" id="SSF56317">
    <property type="entry name" value="Carbon-nitrogen hydrolase"/>
    <property type="match status" value="1"/>
</dbReference>
<evidence type="ECO:0000259" key="1">
    <source>
        <dbReference type="PROSITE" id="PS50263"/>
    </source>
</evidence>
<reference evidence="2 3" key="2">
    <citation type="journal article" date="2016" name="Genome Announc.">
        <title>Complete Genome Sequence of Sphingopyxis macrogoltabida Strain 203N (NBRC 111659), a Polyethylene Glycol Degrader.</title>
        <authorList>
            <person name="Ohtsubo Y."/>
            <person name="Nonoyama S."/>
            <person name="Nagata Y."/>
            <person name="Numata M."/>
            <person name="Tsuchikane K."/>
            <person name="Hosoyama A."/>
            <person name="Yamazoe A."/>
            <person name="Tsuda M."/>
            <person name="Fujita N."/>
            <person name="Kawai F."/>
        </authorList>
    </citation>
    <scope>NUCLEOTIDE SEQUENCE [LARGE SCALE GENOMIC DNA]</scope>
    <source>
        <strain evidence="2 3">203N</strain>
    </source>
</reference>
<evidence type="ECO:0000313" key="3">
    <source>
        <dbReference type="Proteomes" id="UP000076088"/>
    </source>
</evidence>
<dbReference type="PANTHER" id="PTHR23088:SF50">
    <property type="entry name" value="HYDROLASE YHCX"/>
    <property type="match status" value="1"/>
</dbReference>
<dbReference type="Pfam" id="PF00795">
    <property type="entry name" value="CN_hydrolase"/>
    <property type="match status" value="1"/>
</dbReference>
<accession>A0AAC8Z0B5</accession>
<dbReference type="Proteomes" id="UP000076088">
    <property type="component" value="Chromosome"/>
</dbReference>
<dbReference type="AlphaFoldDB" id="A0AAC8Z0B5"/>
<sequence length="300" mass="32827">MTASATLAATPDKIRVAAVQYRLHGISSPDELERQVEYFTASASDYGCDFITFPELFPMQLLSPARLSAAAAMDAIDALTPRFNAFMAGLAQQYRINIVGGSHPVRIAGGAMRNRGHIFLRDGTTHHRDKIHPTPSEREAWGIEGGTARDADVIESDCGPVGLMICYDSEFPELARRLVDQGATVLFVPYCTDDRRGHLRVRYCCAARAVENQCYVVTAGVTGNLPNVFNMDIHHAESAILTPSDFPFARDGIAAEVTPNSEGMAIADLSLADLRKAREGGAVRNLADRRLDLYKVEWLD</sequence>
<dbReference type="InterPro" id="IPR036526">
    <property type="entry name" value="C-N_Hydrolase_sf"/>
</dbReference>
<organism evidence="2 3">
    <name type="scientific">Sphingopyxis macrogoltabida</name>
    <name type="common">Sphingomonas macrogoltabidus</name>
    <dbReference type="NCBI Taxonomy" id="33050"/>
    <lineage>
        <taxon>Bacteria</taxon>
        <taxon>Pseudomonadati</taxon>
        <taxon>Pseudomonadota</taxon>
        <taxon>Alphaproteobacteria</taxon>
        <taxon>Sphingomonadales</taxon>
        <taxon>Sphingomonadaceae</taxon>
        <taxon>Sphingopyxis</taxon>
    </lineage>
</organism>
<dbReference type="CDD" id="cd07574">
    <property type="entry name" value="nitrilase_Rim1_like"/>
    <property type="match status" value="1"/>
</dbReference>
<dbReference type="KEGG" id="smaz:LH19_10165"/>
<dbReference type="InterPro" id="IPR003010">
    <property type="entry name" value="C-N_Hydrolase"/>
</dbReference>
<dbReference type="Gene3D" id="3.60.110.10">
    <property type="entry name" value="Carbon-nitrogen hydrolase"/>
    <property type="match status" value="1"/>
</dbReference>
<protein>
    <recommendedName>
        <fullName evidence="1">CN hydrolase domain-containing protein</fullName>
    </recommendedName>
</protein>
<dbReference type="EMBL" id="CP013344">
    <property type="protein sequence ID" value="AMU89304.1"/>
    <property type="molecule type" value="Genomic_DNA"/>
</dbReference>
<dbReference type="PROSITE" id="PS50263">
    <property type="entry name" value="CN_HYDROLASE"/>
    <property type="match status" value="1"/>
</dbReference>
<proteinExistence type="predicted"/>
<gene>
    <name evidence="2" type="ORF">ATM17_09670</name>
</gene>
<dbReference type="PANTHER" id="PTHR23088">
    <property type="entry name" value="NITRILASE-RELATED"/>
    <property type="match status" value="1"/>
</dbReference>
<feature type="domain" description="CN hydrolase" evidence="1">
    <location>
        <begin position="14"/>
        <end position="271"/>
    </location>
</feature>
<name>A0AAC8Z0B5_SPHMC</name>
<reference evidence="3" key="1">
    <citation type="submission" date="2015-11" db="EMBL/GenBank/DDBJ databases">
        <title>Complete genome sequence of a polyethylene-glycol degrader Sphingopyxis macrogoltabida 203N (NBRC 111659).</title>
        <authorList>
            <person name="Yoshiyuki O."/>
            <person name="Shouta N."/>
            <person name="Nagata Y."/>
            <person name="Numata M."/>
            <person name="Tsuchikane K."/>
            <person name="Hosoyama A."/>
            <person name="Yamazoe A."/>
            <person name="Tsuda M."/>
            <person name="Fujita N."/>
            <person name="Kawai F."/>
        </authorList>
    </citation>
    <scope>NUCLEOTIDE SEQUENCE [LARGE SCALE GENOMIC DNA]</scope>
    <source>
        <strain evidence="3">203N</strain>
    </source>
</reference>
<evidence type="ECO:0000313" key="2">
    <source>
        <dbReference type="EMBL" id="AMU89304.1"/>
    </source>
</evidence>